<reference evidence="3 4" key="1">
    <citation type="submission" date="2024-06" db="EMBL/GenBank/DDBJ databases">
        <title>Genomic Encyclopedia of Type Strains, Phase IV (KMG-IV): sequencing the most valuable type-strain genomes for metagenomic binning, comparative biology and taxonomic classification.</title>
        <authorList>
            <person name="Goeker M."/>
        </authorList>
    </citation>
    <scope>NUCLEOTIDE SEQUENCE [LARGE SCALE GENOMIC DNA]</scope>
    <source>
        <strain evidence="3 4">DSM 21331</strain>
    </source>
</reference>
<dbReference type="Proteomes" id="UP001549145">
    <property type="component" value="Unassembled WGS sequence"/>
</dbReference>
<name>A0ABV2L7A5_9HYPH</name>
<keyword evidence="4" id="KW-1185">Reference proteome</keyword>
<dbReference type="EMBL" id="JBEPMM010000009">
    <property type="protein sequence ID" value="MET3693713.1"/>
    <property type="molecule type" value="Genomic_DNA"/>
</dbReference>
<dbReference type="Pfam" id="PF03050">
    <property type="entry name" value="DDE_Tnp_IS66"/>
    <property type="match status" value="1"/>
</dbReference>
<dbReference type="InterPro" id="IPR004291">
    <property type="entry name" value="Transposase_IS66_central"/>
</dbReference>
<protein>
    <recommendedName>
        <fullName evidence="5">Transposase</fullName>
    </recommendedName>
</protein>
<dbReference type="InterPro" id="IPR039552">
    <property type="entry name" value="IS66_C"/>
</dbReference>
<organism evidence="3 4">
    <name type="scientific">Methylobacterium goesingense</name>
    <dbReference type="NCBI Taxonomy" id="243690"/>
    <lineage>
        <taxon>Bacteria</taxon>
        <taxon>Pseudomonadati</taxon>
        <taxon>Pseudomonadota</taxon>
        <taxon>Alphaproteobacteria</taxon>
        <taxon>Hyphomicrobiales</taxon>
        <taxon>Methylobacteriaceae</taxon>
        <taxon>Methylobacterium</taxon>
    </lineage>
</organism>
<comment type="caution">
    <text evidence="3">The sequence shown here is derived from an EMBL/GenBank/DDBJ whole genome shotgun (WGS) entry which is preliminary data.</text>
</comment>
<dbReference type="InterPro" id="IPR052344">
    <property type="entry name" value="Transposase-related"/>
</dbReference>
<accession>A0ABV2L7A5</accession>
<feature type="domain" description="Transposase IS66 central" evidence="1">
    <location>
        <begin position="47"/>
        <end position="99"/>
    </location>
</feature>
<sequence>MAKAGPAPIASEALTRIAELDRFEGEICGRSLDECWAGRQIRSRSVVEAIRYALGRWAGLSRFPDDGRVGIDNNVVERAIRLIALTRKNALFAVSDGGAGRWAVVASLVQTCKLNGVEPRTYLIDVSTRVVARQPQSGPNDLLPWTYASQPLKAMT</sequence>
<evidence type="ECO:0000313" key="3">
    <source>
        <dbReference type="EMBL" id="MET3693713.1"/>
    </source>
</evidence>
<dbReference type="Pfam" id="PF13817">
    <property type="entry name" value="DDE_Tnp_IS66_C"/>
    <property type="match status" value="1"/>
</dbReference>
<proteinExistence type="predicted"/>
<gene>
    <name evidence="3" type="ORF">ABID43_003264</name>
</gene>
<evidence type="ECO:0008006" key="5">
    <source>
        <dbReference type="Google" id="ProtNLM"/>
    </source>
</evidence>
<evidence type="ECO:0000313" key="4">
    <source>
        <dbReference type="Proteomes" id="UP001549145"/>
    </source>
</evidence>
<feature type="domain" description="Transposase IS66 C-terminal" evidence="2">
    <location>
        <begin position="107"/>
        <end position="145"/>
    </location>
</feature>
<dbReference type="PANTHER" id="PTHR33678:SF1">
    <property type="entry name" value="BLL1576 PROTEIN"/>
    <property type="match status" value="1"/>
</dbReference>
<evidence type="ECO:0000259" key="1">
    <source>
        <dbReference type="Pfam" id="PF03050"/>
    </source>
</evidence>
<dbReference type="PANTHER" id="PTHR33678">
    <property type="entry name" value="BLL1576 PROTEIN"/>
    <property type="match status" value="1"/>
</dbReference>
<evidence type="ECO:0000259" key="2">
    <source>
        <dbReference type="Pfam" id="PF13817"/>
    </source>
</evidence>